<reference evidence="4 5" key="1">
    <citation type="submission" date="2019-02" db="EMBL/GenBank/DDBJ databases">
        <title>Deep-cultivation of Planctomycetes and their phenomic and genomic characterization uncovers novel biology.</title>
        <authorList>
            <person name="Wiegand S."/>
            <person name="Jogler M."/>
            <person name="Boedeker C."/>
            <person name="Pinto D."/>
            <person name="Vollmers J."/>
            <person name="Rivas-Marin E."/>
            <person name="Kohn T."/>
            <person name="Peeters S.H."/>
            <person name="Heuer A."/>
            <person name="Rast P."/>
            <person name="Oberbeckmann S."/>
            <person name="Bunk B."/>
            <person name="Jeske O."/>
            <person name="Meyerdierks A."/>
            <person name="Storesund J.E."/>
            <person name="Kallscheuer N."/>
            <person name="Luecker S."/>
            <person name="Lage O.M."/>
            <person name="Pohl T."/>
            <person name="Merkel B.J."/>
            <person name="Hornburger P."/>
            <person name="Mueller R.-W."/>
            <person name="Bruemmer F."/>
            <person name="Labrenz M."/>
            <person name="Spormann A.M."/>
            <person name="Op den Camp H."/>
            <person name="Overmann J."/>
            <person name="Amann R."/>
            <person name="Jetten M.S.M."/>
            <person name="Mascher T."/>
            <person name="Medema M.H."/>
            <person name="Devos D.P."/>
            <person name="Kaster A.-K."/>
            <person name="Ovreas L."/>
            <person name="Rohde M."/>
            <person name="Galperin M.Y."/>
            <person name="Jogler C."/>
        </authorList>
    </citation>
    <scope>NUCLEOTIDE SEQUENCE [LARGE SCALE GENOMIC DNA]</scope>
    <source>
        <strain evidence="4 5">Pan216</strain>
    </source>
</reference>
<evidence type="ECO:0000256" key="3">
    <source>
        <dbReference type="SAM" id="MobiDB-lite"/>
    </source>
</evidence>
<accession>A0A518BAM3</accession>
<sequence length="558" mass="60778">MVLVAGIVLLGASGCTSLDEYLRNGFQVGPDYGRPPAPIADHWIDSGDNPRLLSDRSSIADWWTLFNDPVLNGLVRSAYQQNLTVREAGFRVLAARASRRIAVGNLFPQTQTGNGGFTREALSTASANTSFVQDRFYSIWDYGFSLAWELDIWGRYRRAIEAADANLDVSVEEYDGVLVTLIADVASSYVSYRTAQSQIELATRSVKLQEISVSIAKARYKGGETSKIDVDQSEAILAQTQAIIPQQEIILRQANNSLCVLLGIPTTDLAPILGEGPIPKAPVDVAVGLPADLLRRRPDVRQAEREVAAQSAEIGIAETDLYPLISITGVLDYNGQDLGNLFRSNAFAGTIGPSFKWNIFNYGRIRANVELQRAEFQQLIAAYQQTVLTANQEVENGIVFLFKSEEQAEYLLKSVLADQEAVSAAVVQYRDGLANFTSVALLEQDLVDQQVSYVDTLGNVALGFVDIYRALGGGWQIRCQPPSEDEMYATEPPHSLSDSLPFLELPLPNAGANQQAAPKPESTPKPKVESVPKVTLPSTAPSEPSGVEALENLEKEAP</sequence>
<dbReference type="KEGG" id="knv:Pan216_48440"/>
<dbReference type="NCBIfam" id="TIGR01845">
    <property type="entry name" value="outer_NodT"/>
    <property type="match status" value="1"/>
</dbReference>
<keyword evidence="2" id="KW-0564">Palmitate</keyword>
<dbReference type="PANTHER" id="PTHR30203">
    <property type="entry name" value="OUTER MEMBRANE CATION EFFLUX PROTEIN"/>
    <property type="match status" value="1"/>
</dbReference>
<dbReference type="InterPro" id="IPR003423">
    <property type="entry name" value="OMP_efflux"/>
</dbReference>
<comment type="subcellular location">
    <subcellularLocation>
        <location evidence="2">Cell membrane</location>
        <topology evidence="2">Lipid-anchor</topology>
    </subcellularLocation>
</comment>
<name>A0A518BAM3_9BACT</name>
<keyword evidence="2" id="KW-0812">Transmembrane</keyword>
<keyword evidence="2" id="KW-0449">Lipoprotein</keyword>
<dbReference type="Gene3D" id="1.20.1600.10">
    <property type="entry name" value="Outer membrane efflux proteins (OEP)"/>
    <property type="match status" value="1"/>
</dbReference>
<evidence type="ECO:0000313" key="4">
    <source>
        <dbReference type="EMBL" id="QDU63963.1"/>
    </source>
</evidence>
<keyword evidence="5" id="KW-1185">Reference proteome</keyword>
<dbReference type="GO" id="GO:0015562">
    <property type="term" value="F:efflux transmembrane transporter activity"/>
    <property type="evidence" value="ECO:0007669"/>
    <property type="project" value="InterPro"/>
</dbReference>
<gene>
    <name evidence="4" type="primary">ttgF</name>
    <name evidence="4" type="ORF">Pan216_48440</name>
</gene>
<organism evidence="4 5">
    <name type="scientific">Kolteria novifilia</name>
    <dbReference type="NCBI Taxonomy" id="2527975"/>
    <lineage>
        <taxon>Bacteria</taxon>
        <taxon>Pseudomonadati</taxon>
        <taxon>Planctomycetota</taxon>
        <taxon>Planctomycetia</taxon>
        <taxon>Kolteriales</taxon>
        <taxon>Kolteriaceae</taxon>
        <taxon>Kolteria</taxon>
    </lineage>
</organism>
<keyword evidence="2" id="KW-0472">Membrane</keyword>
<dbReference type="InterPro" id="IPR010131">
    <property type="entry name" value="MdtP/NodT-like"/>
</dbReference>
<proteinExistence type="inferred from homology"/>
<dbReference type="Proteomes" id="UP000317093">
    <property type="component" value="Chromosome"/>
</dbReference>
<feature type="region of interest" description="Disordered" evidence="3">
    <location>
        <begin position="483"/>
        <end position="558"/>
    </location>
</feature>
<evidence type="ECO:0000313" key="5">
    <source>
        <dbReference type="Proteomes" id="UP000317093"/>
    </source>
</evidence>
<protein>
    <submittedName>
        <fullName evidence="4">Toluene efflux pump outer membrane protein TtgF</fullName>
    </submittedName>
</protein>
<dbReference type="SUPFAM" id="SSF56954">
    <property type="entry name" value="Outer membrane efflux proteins (OEP)"/>
    <property type="match status" value="1"/>
</dbReference>
<dbReference type="PANTHER" id="PTHR30203:SF31">
    <property type="entry name" value="RND EFFLUX SYSTEM, OUTER MEMBRANE LIPOPROTEIN, NODT"/>
    <property type="match status" value="1"/>
</dbReference>
<evidence type="ECO:0000256" key="1">
    <source>
        <dbReference type="ARBA" id="ARBA00007613"/>
    </source>
</evidence>
<keyword evidence="2" id="KW-1134">Transmembrane beta strand</keyword>
<evidence type="ECO:0000256" key="2">
    <source>
        <dbReference type="RuleBase" id="RU362097"/>
    </source>
</evidence>
<dbReference type="AlphaFoldDB" id="A0A518BAM3"/>
<dbReference type="EMBL" id="CP036279">
    <property type="protein sequence ID" value="QDU63963.1"/>
    <property type="molecule type" value="Genomic_DNA"/>
</dbReference>
<comment type="similarity">
    <text evidence="1 2">Belongs to the outer membrane factor (OMF) (TC 1.B.17) family.</text>
</comment>
<dbReference type="GO" id="GO:0005886">
    <property type="term" value="C:plasma membrane"/>
    <property type="evidence" value="ECO:0007669"/>
    <property type="project" value="UniProtKB-SubCell"/>
</dbReference>
<dbReference type="Gene3D" id="2.20.200.10">
    <property type="entry name" value="Outer membrane efflux proteins (OEP)"/>
    <property type="match status" value="1"/>
</dbReference>
<dbReference type="Pfam" id="PF02321">
    <property type="entry name" value="OEP"/>
    <property type="match status" value="2"/>
</dbReference>